<evidence type="ECO:0000256" key="12">
    <source>
        <dbReference type="ARBA" id="ARBA00023264"/>
    </source>
</evidence>
<dbReference type="InterPro" id="IPR005218">
    <property type="entry name" value="Diacylglycerol/lipid_kinase"/>
</dbReference>
<evidence type="ECO:0000256" key="3">
    <source>
        <dbReference type="ARBA" id="ARBA00022516"/>
    </source>
</evidence>
<dbReference type="AlphaFoldDB" id="A0A249K9C9"/>
<keyword evidence="10" id="KW-0443">Lipid metabolism</keyword>
<organism evidence="14 15">
    <name type="scientific">Candidatus Nanopelagicus hibericus</name>
    <dbReference type="NCBI Taxonomy" id="1884915"/>
    <lineage>
        <taxon>Bacteria</taxon>
        <taxon>Bacillati</taxon>
        <taxon>Actinomycetota</taxon>
        <taxon>Actinomycetes</taxon>
        <taxon>Candidatus Nanopelagicales</taxon>
        <taxon>Candidatus Nanopelagicaceae</taxon>
        <taxon>Candidatus Nanopelagicus</taxon>
    </lineage>
</organism>
<name>A0A249K9C9_9ACTN</name>
<dbReference type="InterPro" id="IPR050187">
    <property type="entry name" value="Lipid_Phosphate_FormReg"/>
</dbReference>
<dbReference type="InterPro" id="IPR017438">
    <property type="entry name" value="ATP-NAD_kinase_N"/>
</dbReference>
<evidence type="ECO:0000256" key="2">
    <source>
        <dbReference type="ARBA" id="ARBA00005983"/>
    </source>
</evidence>
<dbReference type="PANTHER" id="PTHR12358">
    <property type="entry name" value="SPHINGOSINE KINASE"/>
    <property type="match status" value="1"/>
</dbReference>
<evidence type="ECO:0000256" key="6">
    <source>
        <dbReference type="ARBA" id="ARBA00022741"/>
    </source>
</evidence>
<dbReference type="GO" id="GO:0004143">
    <property type="term" value="F:ATP-dependent diacylglycerol kinase activity"/>
    <property type="evidence" value="ECO:0007669"/>
    <property type="project" value="TreeGrafter"/>
</dbReference>
<dbReference type="Gene3D" id="3.40.50.10330">
    <property type="entry name" value="Probable inorganic polyphosphate/atp-NAD kinase, domain 1"/>
    <property type="match status" value="1"/>
</dbReference>
<dbReference type="Proteomes" id="UP000217171">
    <property type="component" value="Chromosome"/>
</dbReference>
<evidence type="ECO:0000313" key="14">
    <source>
        <dbReference type="EMBL" id="ASY13339.1"/>
    </source>
</evidence>
<keyword evidence="11" id="KW-0594">Phospholipid biosynthesis</keyword>
<dbReference type="GO" id="GO:0005524">
    <property type="term" value="F:ATP binding"/>
    <property type="evidence" value="ECO:0007669"/>
    <property type="project" value="UniProtKB-KW"/>
</dbReference>
<evidence type="ECO:0000256" key="10">
    <source>
        <dbReference type="ARBA" id="ARBA00023098"/>
    </source>
</evidence>
<reference evidence="14 15" key="1">
    <citation type="submission" date="2016-07" db="EMBL/GenBank/DDBJ databases">
        <title>High microdiversification within the ubiquitous acI lineage of Actinobacteria.</title>
        <authorList>
            <person name="Neuenschwander S.M."/>
            <person name="Salcher M."/>
            <person name="Ghai R."/>
            <person name="Pernthaler J."/>
        </authorList>
    </citation>
    <scope>NUCLEOTIDE SEQUENCE [LARGE SCALE GENOMIC DNA]</scope>
    <source>
        <strain evidence="14">MMS-21-160</strain>
    </source>
</reference>
<dbReference type="Pfam" id="PF00781">
    <property type="entry name" value="DAGK_cat"/>
    <property type="match status" value="1"/>
</dbReference>
<dbReference type="PROSITE" id="PS50146">
    <property type="entry name" value="DAGK"/>
    <property type="match status" value="1"/>
</dbReference>
<keyword evidence="15" id="KW-1185">Reference proteome</keyword>
<evidence type="ECO:0000256" key="4">
    <source>
        <dbReference type="ARBA" id="ARBA00022679"/>
    </source>
</evidence>
<proteinExistence type="inferred from homology"/>
<gene>
    <name evidence="14" type="ORF">B1s21160_03205</name>
</gene>
<keyword evidence="6" id="KW-0547">Nucleotide-binding</keyword>
<dbReference type="EMBL" id="CP016771">
    <property type="protein sequence ID" value="ASY13339.1"/>
    <property type="molecule type" value="Genomic_DNA"/>
</dbReference>
<dbReference type="InterPro" id="IPR001206">
    <property type="entry name" value="Diacylglycerol_kinase_cat_dom"/>
</dbReference>
<dbReference type="PANTHER" id="PTHR12358:SF106">
    <property type="entry name" value="LIPID KINASE YEGS"/>
    <property type="match status" value="1"/>
</dbReference>
<comment type="cofactor">
    <cofactor evidence="1">
        <name>Mg(2+)</name>
        <dbReference type="ChEBI" id="CHEBI:18420"/>
    </cofactor>
</comment>
<dbReference type="GO" id="GO:0046872">
    <property type="term" value="F:metal ion binding"/>
    <property type="evidence" value="ECO:0007669"/>
    <property type="project" value="UniProtKB-KW"/>
</dbReference>
<comment type="similarity">
    <text evidence="2">Belongs to the diacylglycerol/lipid kinase family.</text>
</comment>
<keyword evidence="3" id="KW-0444">Lipid biosynthesis</keyword>
<keyword evidence="7 14" id="KW-0418">Kinase</keyword>
<dbReference type="GO" id="GO:0005886">
    <property type="term" value="C:plasma membrane"/>
    <property type="evidence" value="ECO:0007669"/>
    <property type="project" value="TreeGrafter"/>
</dbReference>
<dbReference type="NCBIfam" id="TIGR00147">
    <property type="entry name" value="YegS/Rv2252/BmrU family lipid kinase"/>
    <property type="match status" value="1"/>
</dbReference>
<dbReference type="KEGG" id="nhi:B1s21160_03205"/>
<evidence type="ECO:0000256" key="7">
    <source>
        <dbReference type="ARBA" id="ARBA00022777"/>
    </source>
</evidence>
<keyword evidence="9" id="KW-0460">Magnesium</keyword>
<dbReference type="RefSeq" id="WP_095672406.1">
    <property type="nucleotide sequence ID" value="NZ_CP016771.1"/>
</dbReference>
<accession>A0A249K9C9</accession>
<dbReference type="InterPro" id="IPR045540">
    <property type="entry name" value="YegS/DAGK_C"/>
</dbReference>
<protein>
    <submittedName>
        <fullName evidence="14">Diacylglycerol kinase (ATP)</fullName>
    </submittedName>
</protein>
<dbReference type="SMART" id="SM00046">
    <property type="entry name" value="DAGKc"/>
    <property type="match status" value="1"/>
</dbReference>
<sequence length="293" mass="31660">MWLLVVNPTSGKHKGSELAQELSFLLKLNNIGFQLIDFPDLLQTKKSLEMAISSREFGTVVAVGGDGLVNLCLQQVADSSISLAVIPAGTGNDFARSIGFHGKTVKQIFQILTQQMPSRIDLGSIKTNHGTKWYVQVLSTGFDAKVNSLANRITWLRGKSKYTIAMLLILSKFKALPYKVEIDGEVVSRKAMLVSVANGPTYGGGMRICPGASNTDGVFDILVVSPVSKIVLLTIFPKVFTGKHIFHPKVDVLRGSNVKISAPGSAYADGEYIAELPIEISNVKGALSTWHSL</sequence>
<dbReference type="Gene3D" id="2.60.200.40">
    <property type="match status" value="1"/>
</dbReference>
<evidence type="ECO:0000256" key="5">
    <source>
        <dbReference type="ARBA" id="ARBA00022723"/>
    </source>
</evidence>
<dbReference type="GO" id="GO:0008654">
    <property type="term" value="P:phospholipid biosynthetic process"/>
    <property type="evidence" value="ECO:0007669"/>
    <property type="project" value="UniProtKB-KW"/>
</dbReference>
<dbReference type="OrthoDB" id="142078at2"/>
<dbReference type="InterPro" id="IPR016064">
    <property type="entry name" value="NAD/diacylglycerol_kinase_sf"/>
</dbReference>
<keyword evidence="8" id="KW-0067">ATP-binding</keyword>
<feature type="domain" description="DAGKc" evidence="13">
    <location>
        <begin position="1"/>
        <end position="129"/>
    </location>
</feature>
<keyword evidence="5" id="KW-0479">Metal-binding</keyword>
<evidence type="ECO:0000259" key="13">
    <source>
        <dbReference type="PROSITE" id="PS50146"/>
    </source>
</evidence>
<evidence type="ECO:0000256" key="1">
    <source>
        <dbReference type="ARBA" id="ARBA00001946"/>
    </source>
</evidence>
<evidence type="ECO:0000256" key="11">
    <source>
        <dbReference type="ARBA" id="ARBA00023209"/>
    </source>
</evidence>
<evidence type="ECO:0000313" key="15">
    <source>
        <dbReference type="Proteomes" id="UP000217171"/>
    </source>
</evidence>
<keyword evidence="4" id="KW-0808">Transferase</keyword>
<evidence type="ECO:0000256" key="9">
    <source>
        <dbReference type="ARBA" id="ARBA00022842"/>
    </source>
</evidence>
<dbReference type="SUPFAM" id="SSF111331">
    <property type="entry name" value="NAD kinase/diacylglycerol kinase-like"/>
    <property type="match status" value="1"/>
</dbReference>
<dbReference type="Pfam" id="PF19279">
    <property type="entry name" value="YegS_C"/>
    <property type="match status" value="1"/>
</dbReference>
<keyword evidence="12" id="KW-1208">Phospholipid metabolism</keyword>
<evidence type="ECO:0000256" key="8">
    <source>
        <dbReference type="ARBA" id="ARBA00022840"/>
    </source>
</evidence>